<dbReference type="SUPFAM" id="SSF46689">
    <property type="entry name" value="Homeodomain-like"/>
    <property type="match status" value="1"/>
</dbReference>
<sequence>MERDPRTDTLAAARRLLAADGVRGVTVPAVAQHLALPEADVARAVGDRAGLLEALYESTMGRLLEFLGAAVAQQDPDDLAAQVEAGTHAIIVWCGTHRAEFGLLMGPGFREAVGARASVRQSVASRLGGAWAPLFDRVRHAGSPCPPDGDIPADLAPQLDVYRRLLLRANPGMGGDLPLGVVYLMTVGWRQIFGVLCMLVFDPEAPPVSELGESIAQLNRSLLELVGLVPSPAVRLVGVPEAA</sequence>
<keyword evidence="2" id="KW-1185">Reference proteome</keyword>
<name>A0ABW7XS02_9MICO</name>
<accession>A0ABW7XS02</accession>
<dbReference type="RefSeq" id="WP_397408067.1">
    <property type="nucleotide sequence ID" value="NZ_JBIRYI010000023.1"/>
</dbReference>
<evidence type="ECO:0000313" key="1">
    <source>
        <dbReference type="EMBL" id="MFI2490307.1"/>
    </source>
</evidence>
<gene>
    <name evidence="1" type="ORF">ACH47X_25570</name>
</gene>
<dbReference type="SUPFAM" id="SSF48498">
    <property type="entry name" value="Tetracyclin repressor-like, C-terminal domain"/>
    <property type="match status" value="1"/>
</dbReference>
<proteinExistence type="predicted"/>
<dbReference type="InterPro" id="IPR009057">
    <property type="entry name" value="Homeodomain-like_sf"/>
</dbReference>
<dbReference type="Gene3D" id="1.10.357.10">
    <property type="entry name" value="Tetracycline Repressor, domain 2"/>
    <property type="match status" value="1"/>
</dbReference>
<dbReference type="EMBL" id="JBIRYI010000023">
    <property type="protein sequence ID" value="MFI2490307.1"/>
    <property type="molecule type" value="Genomic_DNA"/>
</dbReference>
<protein>
    <recommendedName>
        <fullName evidence="3">Tetracyclin repressor-like C-terminal domain-containing protein</fullName>
    </recommendedName>
</protein>
<dbReference type="Proteomes" id="UP001611580">
    <property type="component" value="Unassembled WGS sequence"/>
</dbReference>
<organism evidence="1 2">
    <name type="scientific">Promicromonospora kroppenstedtii</name>
    <dbReference type="NCBI Taxonomy" id="440482"/>
    <lineage>
        <taxon>Bacteria</taxon>
        <taxon>Bacillati</taxon>
        <taxon>Actinomycetota</taxon>
        <taxon>Actinomycetes</taxon>
        <taxon>Micrococcales</taxon>
        <taxon>Promicromonosporaceae</taxon>
        <taxon>Promicromonospora</taxon>
    </lineage>
</organism>
<reference evidence="1 2" key="1">
    <citation type="submission" date="2024-10" db="EMBL/GenBank/DDBJ databases">
        <title>The Natural Products Discovery Center: Release of the First 8490 Sequenced Strains for Exploring Actinobacteria Biosynthetic Diversity.</title>
        <authorList>
            <person name="Kalkreuter E."/>
            <person name="Kautsar S.A."/>
            <person name="Yang D."/>
            <person name="Bader C.D."/>
            <person name="Teijaro C.N."/>
            <person name="Fluegel L."/>
            <person name="Davis C.M."/>
            <person name="Simpson J.R."/>
            <person name="Lauterbach L."/>
            <person name="Steele A.D."/>
            <person name="Gui C."/>
            <person name="Meng S."/>
            <person name="Li G."/>
            <person name="Viehrig K."/>
            <person name="Ye F."/>
            <person name="Su P."/>
            <person name="Kiefer A.F."/>
            <person name="Nichols A."/>
            <person name="Cepeda A.J."/>
            <person name="Yan W."/>
            <person name="Fan B."/>
            <person name="Jiang Y."/>
            <person name="Adhikari A."/>
            <person name="Zheng C.-J."/>
            <person name="Schuster L."/>
            <person name="Cowan T.M."/>
            <person name="Smanski M.J."/>
            <person name="Chevrette M.G."/>
            <person name="De Carvalho L.P.S."/>
            <person name="Shen B."/>
        </authorList>
    </citation>
    <scope>NUCLEOTIDE SEQUENCE [LARGE SCALE GENOMIC DNA]</scope>
    <source>
        <strain evidence="1 2">NPDC019481</strain>
    </source>
</reference>
<evidence type="ECO:0008006" key="3">
    <source>
        <dbReference type="Google" id="ProtNLM"/>
    </source>
</evidence>
<dbReference type="InterPro" id="IPR036271">
    <property type="entry name" value="Tet_transcr_reg_TetR-rel_C_sf"/>
</dbReference>
<comment type="caution">
    <text evidence="1">The sequence shown here is derived from an EMBL/GenBank/DDBJ whole genome shotgun (WGS) entry which is preliminary data.</text>
</comment>
<evidence type="ECO:0000313" key="2">
    <source>
        <dbReference type="Proteomes" id="UP001611580"/>
    </source>
</evidence>